<protein>
    <submittedName>
        <fullName evidence="2">Uncharacterized protein</fullName>
    </submittedName>
</protein>
<organism evidence="2 3">
    <name type="scientific">Stegodyphus mimosarum</name>
    <name type="common">African social velvet spider</name>
    <dbReference type="NCBI Taxonomy" id="407821"/>
    <lineage>
        <taxon>Eukaryota</taxon>
        <taxon>Metazoa</taxon>
        <taxon>Ecdysozoa</taxon>
        <taxon>Arthropoda</taxon>
        <taxon>Chelicerata</taxon>
        <taxon>Arachnida</taxon>
        <taxon>Araneae</taxon>
        <taxon>Araneomorphae</taxon>
        <taxon>Entelegynae</taxon>
        <taxon>Eresoidea</taxon>
        <taxon>Eresidae</taxon>
        <taxon>Stegodyphus</taxon>
    </lineage>
</organism>
<proteinExistence type="predicted"/>
<sequence>MESNPGGERSQDCQNDDFSQCNKRSLSKCALEAKASTCAASQKSQLSSTRAHLRENAGCDTMVDQGTEGRRKEGNTSCQFCSKDGAVLERRTEDFRVSVDDPTPTRSSEPQHSSYGRLIKPKNVIT</sequence>
<dbReference type="EMBL" id="KK119887">
    <property type="protein sequence ID" value="KFM76974.1"/>
    <property type="molecule type" value="Genomic_DNA"/>
</dbReference>
<name>A0A087UHY5_STEMI</name>
<feature type="region of interest" description="Disordered" evidence="1">
    <location>
        <begin position="92"/>
        <end position="126"/>
    </location>
</feature>
<evidence type="ECO:0000313" key="2">
    <source>
        <dbReference type="EMBL" id="KFM76974.1"/>
    </source>
</evidence>
<accession>A0A087UHY5</accession>
<evidence type="ECO:0000256" key="1">
    <source>
        <dbReference type="SAM" id="MobiDB-lite"/>
    </source>
</evidence>
<keyword evidence="3" id="KW-1185">Reference proteome</keyword>
<gene>
    <name evidence="2" type="ORF">X975_14075</name>
</gene>
<feature type="region of interest" description="Disordered" evidence="1">
    <location>
        <begin position="40"/>
        <end position="77"/>
    </location>
</feature>
<feature type="non-terminal residue" evidence="2">
    <location>
        <position position="126"/>
    </location>
</feature>
<feature type="compositionally biased region" description="Polar residues" evidence="1">
    <location>
        <begin position="104"/>
        <end position="114"/>
    </location>
</feature>
<dbReference type="AlphaFoldDB" id="A0A087UHY5"/>
<evidence type="ECO:0000313" key="3">
    <source>
        <dbReference type="Proteomes" id="UP000054359"/>
    </source>
</evidence>
<reference evidence="2 3" key="1">
    <citation type="submission" date="2013-11" db="EMBL/GenBank/DDBJ databases">
        <title>Genome sequencing of Stegodyphus mimosarum.</title>
        <authorList>
            <person name="Bechsgaard J."/>
        </authorList>
    </citation>
    <scope>NUCLEOTIDE SEQUENCE [LARGE SCALE GENOMIC DNA]</scope>
</reference>
<dbReference type="Proteomes" id="UP000054359">
    <property type="component" value="Unassembled WGS sequence"/>
</dbReference>
<feature type="compositionally biased region" description="Polar residues" evidence="1">
    <location>
        <begin position="40"/>
        <end position="50"/>
    </location>
</feature>